<keyword evidence="3" id="KW-1185">Reference proteome</keyword>
<dbReference type="Proteomes" id="UP000799302">
    <property type="component" value="Unassembled WGS sequence"/>
</dbReference>
<feature type="compositionally biased region" description="Polar residues" evidence="1">
    <location>
        <begin position="97"/>
        <end position="139"/>
    </location>
</feature>
<reference evidence="2" key="1">
    <citation type="journal article" date="2020" name="Stud. Mycol.">
        <title>101 Dothideomycetes genomes: a test case for predicting lifestyles and emergence of pathogens.</title>
        <authorList>
            <person name="Haridas S."/>
            <person name="Albert R."/>
            <person name="Binder M."/>
            <person name="Bloem J."/>
            <person name="Labutti K."/>
            <person name="Salamov A."/>
            <person name="Andreopoulos B."/>
            <person name="Baker S."/>
            <person name="Barry K."/>
            <person name="Bills G."/>
            <person name="Bluhm B."/>
            <person name="Cannon C."/>
            <person name="Castanera R."/>
            <person name="Culley D."/>
            <person name="Daum C."/>
            <person name="Ezra D."/>
            <person name="Gonzalez J."/>
            <person name="Henrissat B."/>
            <person name="Kuo A."/>
            <person name="Liang C."/>
            <person name="Lipzen A."/>
            <person name="Lutzoni F."/>
            <person name="Magnuson J."/>
            <person name="Mondo S."/>
            <person name="Nolan M."/>
            <person name="Ohm R."/>
            <person name="Pangilinan J."/>
            <person name="Park H.-J."/>
            <person name="Ramirez L."/>
            <person name="Alfaro M."/>
            <person name="Sun H."/>
            <person name="Tritt A."/>
            <person name="Yoshinaga Y."/>
            <person name="Zwiers L.-H."/>
            <person name="Turgeon B."/>
            <person name="Goodwin S."/>
            <person name="Spatafora J."/>
            <person name="Crous P."/>
            <person name="Grigoriev I."/>
        </authorList>
    </citation>
    <scope>NUCLEOTIDE SEQUENCE</scope>
    <source>
        <strain evidence="2">CBS 115976</strain>
    </source>
</reference>
<dbReference type="InterPro" id="IPR051678">
    <property type="entry name" value="AGP_Transferase"/>
</dbReference>
<feature type="compositionally biased region" description="Basic residues" evidence="1">
    <location>
        <begin position="322"/>
        <end position="335"/>
    </location>
</feature>
<dbReference type="PANTHER" id="PTHR21310">
    <property type="entry name" value="AMINOGLYCOSIDE PHOSPHOTRANSFERASE-RELATED-RELATED"/>
    <property type="match status" value="1"/>
</dbReference>
<dbReference type="InterPro" id="IPR011009">
    <property type="entry name" value="Kinase-like_dom_sf"/>
</dbReference>
<feature type="compositionally biased region" description="Low complexity" evidence="1">
    <location>
        <begin position="286"/>
        <end position="295"/>
    </location>
</feature>
<feature type="region of interest" description="Disordered" evidence="1">
    <location>
        <begin position="286"/>
        <end position="343"/>
    </location>
</feature>
<dbReference type="OrthoDB" id="10003767at2759"/>
<protein>
    <recommendedName>
        <fullName evidence="4">Aminoglycoside phosphotransferase domain-containing protein</fullName>
    </recommendedName>
</protein>
<evidence type="ECO:0008006" key="4">
    <source>
        <dbReference type="Google" id="ProtNLM"/>
    </source>
</evidence>
<feature type="region of interest" description="Disordered" evidence="1">
    <location>
        <begin position="383"/>
        <end position="446"/>
    </location>
</feature>
<dbReference type="AlphaFoldDB" id="A0A6A6U9B6"/>
<dbReference type="PANTHER" id="PTHR21310:SF15">
    <property type="entry name" value="AMINOGLYCOSIDE PHOSPHOTRANSFERASE DOMAIN-CONTAINING PROTEIN"/>
    <property type="match status" value="1"/>
</dbReference>
<dbReference type="Gene3D" id="1.20.5.340">
    <property type="match status" value="1"/>
</dbReference>
<dbReference type="EMBL" id="MU004236">
    <property type="protein sequence ID" value="KAF2668772.1"/>
    <property type="molecule type" value="Genomic_DNA"/>
</dbReference>
<evidence type="ECO:0000256" key="1">
    <source>
        <dbReference type="SAM" id="MobiDB-lite"/>
    </source>
</evidence>
<accession>A0A6A6U9B6</accession>
<feature type="compositionally biased region" description="Polar residues" evidence="1">
    <location>
        <begin position="180"/>
        <end position="195"/>
    </location>
</feature>
<organism evidence="2 3">
    <name type="scientific">Microthyrium microscopicum</name>
    <dbReference type="NCBI Taxonomy" id="703497"/>
    <lineage>
        <taxon>Eukaryota</taxon>
        <taxon>Fungi</taxon>
        <taxon>Dikarya</taxon>
        <taxon>Ascomycota</taxon>
        <taxon>Pezizomycotina</taxon>
        <taxon>Dothideomycetes</taxon>
        <taxon>Dothideomycetes incertae sedis</taxon>
        <taxon>Microthyriales</taxon>
        <taxon>Microthyriaceae</taxon>
        <taxon>Microthyrium</taxon>
    </lineage>
</organism>
<gene>
    <name evidence="2" type="ORF">BT63DRAFT_471904</name>
</gene>
<evidence type="ECO:0000313" key="3">
    <source>
        <dbReference type="Proteomes" id="UP000799302"/>
    </source>
</evidence>
<feature type="region of interest" description="Disordered" evidence="1">
    <location>
        <begin position="49"/>
        <end position="203"/>
    </location>
</feature>
<sequence length="939" mass="105276">MHSHPRLQFQPPLEMPSTQNLVLKEHSTRSLRSKFLLFRNKASNKLRKTFNKGKSTLQNSQPPTKDDPSRQPRSSQPGLNISYPPVTSCDPLARPSAISQPSKPSSCQKTHVNDSTSATTSAGHAKQLGSTSPDINQVQAVVPSKAPQVDTSEKPETLSEPDCEIQSTEDLKTPGEPASSVKSTNQVKSKSSTETIKPLTPPCSNEELKQILLQLQVSFSSSVQKNAEQITALRAVVQQNTDQIGALKADVQQNTERVWALETSIEQISEQIATVKAEFQQIHITTTATIETPPESVKSDRESAQEESPEPQTAIYNPKVAISKKKATKTSHHSPRIAISNAVDIFHDQATAPRDAEEPHNLDSSPGKPQTAFTQAITIVSDKSTESLPFDEEQKNEDTRPANGAVSTNSPSNPKPQSGAQPPIETTLPWSFLPGPMLEQQDDESTSAVKTATSAATSIQAVDRWGPEFTRKSIPDKKVKKLMRQFLGRAAHKRHMHVTRVKGSFHQCWMVVYDGEFDVEKLIVRSSIRATKLRWTKNDDWYWNNQSRMLEYFDESNVDWTPQLLESSTSFDNPIGRPYMIQSFLHGMSLCKAWNMKPRRIPNGLTQEKWHDKLLKNLAAFSIKFGNTIKASAAGGLIFLDPAEGQETPRLRIGPFFHEGDHTENREPRFTPGARDFDMILADKVARMMIKIDQEPANDNSICYGGALWLLIQVLSKVFPTFNMSLASHAFEDMQKPDYDHIKDSEDVENHIITMAHHAPVSGRACYKLKHPDFNWQNIIVDEDGNIVAVIDLDLLTVMPPSFGYAVPPYFLWPEWHPWYQNQVDSPSIARGSLEAIKEDRRAYIEHMFDESGDDKSDLAHARISHILGAIWEPLSRENPEWLVWVAKKVLIESSKSVGLNINTKTTLVDLSDEESPFLAQEQSQTWTRVSHWMDMEGQ</sequence>
<dbReference type="SUPFAM" id="SSF56112">
    <property type="entry name" value="Protein kinase-like (PK-like)"/>
    <property type="match status" value="1"/>
</dbReference>
<feature type="compositionally biased region" description="Polar residues" evidence="1">
    <location>
        <begin position="52"/>
        <end position="63"/>
    </location>
</feature>
<name>A0A6A6U9B6_9PEZI</name>
<feature type="compositionally biased region" description="Polar residues" evidence="1">
    <location>
        <begin position="405"/>
        <end position="420"/>
    </location>
</feature>
<proteinExistence type="predicted"/>
<evidence type="ECO:0000313" key="2">
    <source>
        <dbReference type="EMBL" id="KAF2668772.1"/>
    </source>
</evidence>